<dbReference type="Proteomes" id="UP000800097">
    <property type="component" value="Unassembled WGS sequence"/>
</dbReference>
<feature type="compositionally biased region" description="Basic and acidic residues" evidence="1">
    <location>
        <begin position="71"/>
        <end position="93"/>
    </location>
</feature>
<proteinExistence type="predicted"/>
<dbReference type="GeneID" id="54553763"/>
<gene>
    <name evidence="2" type="ORF">EI97DRAFT_454883</name>
</gene>
<accession>A0A6A6JTJ1</accession>
<feature type="compositionally biased region" description="Basic and acidic residues" evidence="1">
    <location>
        <begin position="1"/>
        <end position="30"/>
    </location>
</feature>
<evidence type="ECO:0000256" key="1">
    <source>
        <dbReference type="SAM" id="MobiDB-lite"/>
    </source>
</evidence>
<feature type="region of interest" description="Disordered" evidence="1">
    <location>
        <begin position="1"/>
        <end position="116"/>
    </location>
</feature>
<evidence type="ECO:0000313" key="2">
    <source>
        <dbReference type="EMBL" id="KAF2279940.1"/>
    </source>
</evidence>
<reference evidence="2" key="1">
    <citation type="journal article" date="2020" name="Stud. Mycol.">
        <title>101 Dothideomycetes genomes: a test case for predicting lifestyles and emergence of pathogens.</title>
        <authorList>
            <person name="Haridas S."/>
            <person name="Albert R."/>
            <person name="Binder M."/>
            <person name="Bloem J."/>
            <person name="Labutti K."/>
            <person name="Salamov A."/>
            <person name="Andreopoulos B."/>
            <person name="Baker S."/>
            <person name="Barry K."/>
            <person name="Bills G."/>
            <person name="Bluhm B."/>
            <person name="Cannon C."/>
            <person name="Castanera R."/>
            <person name="Culley D."/>
            <person name="Daum C."/>
            <person name="Ezra D."/>
            <person name="Gonzalez J."/>
            <person name="Henrissat B."/>
            <person name="Kuo A."/>
            <person name="Liang C."/>
            <person name="Lipzen A."/>
            <person name="Lutzoni F."/>
            <person name="Magnuson J."/>
            <person name="Mondo S."/>
            <person name="Nolan M."/>
            <person name="Ohm R."/>
            <person name="Pangilinan J."/>
            <person name="Park H.-J."/>
            <person name="Ramirez L."/>
            <person name="Alfaro M."/>
            <person name="Sun H."/>
            <person name="Tritt A."/>
            <person name="Yoshinaga Y."/>
            <person name="Zwiers L.-H."/>
            <person name="Turgeon B."/>
            <person name="Goodwin S."/>
            <person name="Spatafora J."/>
            <person name="Crous P."/>
            <person name="Grigoriev I."/>
        </authorList>
    </citation>
    <scope>NUCLEOTIDE SEQUENCE</scope>
    <source>
        <strain evidence="2">CBS 379.55</strain>
    </source>
</reference>
<sequence length="630" mass="72833">MAGNGELRRSLRLAEKNNRHEERKIKKEEVSGDEAEEVVPEIAGEDEEGQAEEMVVKKDEESPAETPADVSHSDRTMGAKMEEKPERAEEIGKGNKLPRRVATKKQKGRFAKKTESTDEDDVEAGKNYLAILKGPFKFEKTGRMKMKEEAVKQGRDLWEKVLLECKLRKQIAKEAAAKARSRQNPATHAHDKLPGGASQFHGFLSLPREVRYLIYGFYLDACDVGGCCSFGQIVLQLLDRYRRDGAGSPVGSYQKSYRKSTNIGTEVKLSDKRAFLILKEVYIKLVEEPHEAQQLEQAVYDECAEYADDYMYFINYRPNWVMRPFHRINQPCQNNFRVTERGNILNDLTPLSLVCREILCEMWEFCQWNKAPIIVDIRQCDFRPLFRLCRTLKRLCGYNITSSMVKIRWEWRSYTSSSPSEGPFPKDFYNLAQLFLMHWLAGFPLWYLPALGSCLLEEHWHSPCSDGLDNEIDPYKSARGITQEYPPKVAVAYWIWVVRHAAALWRIDPAMWDVLTDQYLRHLNYGAHRDHHCIRPFYPPWRLGLGKIENTVGIIATAALRPLPRLEKPPRTFQAVAENFEVRDGRLRYSPAVQFYGRAVYKAVKAKPGRFYSEWEKCWDEESVPDEGII</sequence>
<name>A0A6A6JTJ1_WESOR</name>
<dbReference type="EMBL" id="ML986485">
    <property type="protein sequence ID" value="KAF2279940.1"/>
    <property type="molecule type" value="Genomic_DNA"/>
</dbReference>
<organism evidence="2 3">
    <name type="scientific">Westerdykella ornata</name>
    <dbReference type="NCBI Taxonomy" id="318751"/>
    <lineage>
        <taxon>Eukaryota</taxon>
        <taxon>Fungi</taxon>
        <taxon>Dikarya</taxon>
        <taxon>Ascomycota</taxon>
        <taxon>Pezizomycotina</taxon>
        <taxon>Dothideomycetes</taxon>
        <taxon>Pleosporomycetidae</taxon>
        <taxon>Pleosporales</taxon>
        <taxon>Sporormiaceae</taxon>
        <taxon>Westerdykella</taxon>
    </lineage>
</organism>
<feature type="compositionally biased region" description="Basic residues" evidence="1">
    <location>
        <begin position="96"/>
        <end position="111"/>
    </location>
</feature>
<keyword evidence="3" id="KW-1185">Reference proteome</keyword>
<dbReference type="RefSeq" id="XP_033657479.1">
    <property type="nucleotide sequence ID" value="XM_033800588.1"/>
</dbReference>
<dbReference type="AlphaFoldDB" id="A0A6A6JTJ1"/>
<feature type="compositionally biased region" description="Acidic residues" evidence="1">
    <location>
        <begin position="31"/>
        <end position="51"/>
    </location>
</feature>
<protein>
    <submittedName>
        <fullName evidence="2">Uncharacterized protein</fullName>
    </submittedName>
</protein>
<evidence type="ECO:0000313" key="3">
    <source>
        <dbReference type="Proteomes" id="UP000800097"/>
    </source>
</evidence>